<name>A0ABQ5MRL0_9MICC</name>
<dbReference type="PANTHER" id="PTHR43685:SF2">
    <property type="entry name" value="GLYCOSYLTRANSFERASE 2-LIKE DOMAIN-CONTAINING PROTEIN"/>
    <property type="match status" value="1"/>
</dbReference>
<feature type="domain" description="Glycosyltransferase 2-like" evidence="1">
    <location>
        <begin position="7"/>
        <end position="139"/>
    </location>
</feature>
<proteinExistence type="predicted"/>
<dbReference type="Proteomes" id="UP001209654">
    <property type="component" value="Unassembled WGS sequence"/>
</dbReference>
<dbReference type="PANTHER" id="PTHR43685">
    <property type="entry name" value="GLYCOSYLTRANSFERASE"/>
    <property type="match status" value="1"/>
</dbReference>
<evidence type="ECO:0000259" key="1">
    <source>
        <dbReference type="Pfam" id="PF00535"/>
    </source>
</evidence>
<keyword evidence="2" id="KW-0808">Transferase</keyword>
<keyword evidence="3" id="KW-1185">Reference proteome</keyword>
<gene>
    <name evidence="2" type="ORF">AHIS1636_10510</name>
</gene>
<evidence type="ECO:0000313" key="2">
    <source>
        <dbReference type="EMBL" id="GLB66612.1"/>
    </source>
</evidence>
<dbReference type="Gene3D" id="3.90.550.10">
    <property type="entry name" value="Spore Coat Polysaccharide Biosynthesis Protein SpsA, Chain A"/>
    <property type="match status" value="1"/>
</dbReference>
<dbReference type="InterPro" id="IPR001173">
    <property type="entry name" value="Glyco_trans_2-like"/>
</dbReference>
<dbReference type="SUPFAM" id="SSF53448">
    <property type="entry name" value="Nucleotide-diphospho-sugar transferases"/>
    <property type="match status" value="1"/>
</dbReference>
<dbReference type="EMBL" id="BRVS01000004">
    <property type="protein sequence ID" value="GLB66612.1"/>
    <property type="molecule type" value="Genomic_DNA"/>
</dbReference>
<dbReference type="InterPro" id="IPR029044">
    <property type="entry name" value="Nucleotide-diphossugar_trans"/>
</dbReference>
<protein>
    <submittedName>
        <fullName evidence="2">Glycosyl transferase</fullName>
    </submittedName>
</protein>
<reference evidence="2 3" key="1">
    <citation type="journal article" date="2023" name="Int. J. Syst. Evol. Microbiol.">
        <title>Arthrobacter mangrovi sp. nov., an actinobacterium isolated from the rhizosphere of a mangrove.</title>
        <authorList>
            <person name="Hamada M."/>
            <person name="Saitou S."/>
            <person name="Enomoto N."/>
            <person name="Nanri K."/>
            <person name="Hidaka K."/>
            <person name="Miura T."/>
            <person name="Tamura T."/>
        </authorList>
    </citation>
    <scope>NUCLEOTIDE SEQUENCE [LARGE SCALE GENOMIC DNA]</scope>
    <source>
        <strain evidence="2 3">NBRC 112813</strain>
    </source>
</reference>
<comment type="caution">
    <text evidence="2">The sequence shown here is derived from an EMBL/GenBank/DDBJ whole genome shotgun (WGS) entry which is preliminary data.</text>
</comment>
<sequence>MNQPLLSVIVPAKDQAPFIRDSMTSLTRQFDDPSVMEVIVIDDGSTDGTGELAAAFASRLPGLQILRNEAATGVASARNRGLDIATGRFITFLDPDDWYAPGHLSRITDEIAGLGVDFLRVDHIRHTGGVRTVHKAPQARRGTKLDPRNDIAPHDQSTMVDYCFPPFGIFDGGLKDAGLLHFLDGRHTAEDRPWVWRLHLKAASYAVSNQLGAFYRRGVASSLTQVFDRRQLDFLPCFAEVFRLVGEDPEASRFWPKAVRQFLAIACHQLDRSADMDKQVVAELHAGINAALAGLPEDVRGQGLAGLDNKRRKLLKPVLRRAAA</sequence>
<dbReference type="InterPro" id="IPR050834">
    <property type="entry name" value="Glycosyltransf_2"/>
</dbReference>
<evidence type="ECO:0000313" key="3">
    <source>
        <dbReference type="Proteomes" id="UP001209654"/>
    </source>
</evidence>
<dbReference type="CDD" id="cd00761">
    <property type="entry name" value="Glyco_tranf_GTA_type"/>
    <property type="match status" value="1"/>
</dbReference>
<dbReference type="RefSeq" id="WP_264794758.1">
    <property type="nucleotide sequence ID" value="NZ_BRVS01000004.1"/>
</dbReference>
<accession>A0ABQ5MRL0</accession>
<dbReference type="GO" id="GO:0016740">
    <property type="term" value="F:transferase activity"/>
    <property type="evidence" value="ECO:0007669"/>
    <property type="project" value="UniProtKB-KW"/>
</dbReference>
<dbReference type="Pfam" id="PF00535">
    <property type="entry name" value="Glycos_transf_2"/>
    <property type="match status" value="1"/>
</dbReference>
<organism evidence="2 3">
    <name type="scientific">Arthrobacter mangrovi</name>
    <dbReference type="NCBI Taxonomy" id="2966350"/>
    <lineage>
        <taxon>Bacteria</taxon>
        <taxon>Bacillati</taxon>
        <taxon>Actinomycetota</taxon>
        <taxon>Actinomycetes</taxon>
        <taxon>Micrococcales</taxon>
        <taxon>Micrococcaceae</taxon>
        <taxon>Arthrobacter</taxon>
    </lineage>
</organism>